<evidence type="ECO:0000313" key="2">
    <source>
        <dbReference type="EMBL" id="CAD7224477.1"/>
    </source>
</evidence>
<gene>
    <name evidence="2" type="ORF">CTOB1V02_LOCUS2434</name>
</gene>
<feature type="region of interest" description="Disordered" evidence="1">
    <location>
        <begin position="1"/>
        <end position="69"/>
    </location>
</feature>
<sequence length="127" mass="14028">MSKLERHSLVVRLRRSPRVSTSSTDHGRPRASSLRPPESELKDNPVFRRQMTRDSSEDLGLPRSPENSPAGLLGGFKVAGFFVGSPDMEPKIFLSAHCEYRCDGRSTEHLTSAAALFRGLGLKPSSY</sequence>
<reference evidence="2" key="1">
    <citation type="submission" date="2020-11" db="EMBL/GenBank/DDBJ databases">
        <authorList>
            <person name="Tran Van P."/>
        </authorList>
    </citation>
    <scope>NUCLEOTIDE SEQUENCE</scope>
</reference>
<proteinExistence type="predicted"/>
<organism evidence="2">
    <name type="scientific">Cyprideis torosa</name>
    <dbReference type="NCBI Taxonomy" id="163714"/>
    <lineage>
        <taxon>Eukaryota</taxon>
        <taxon>Metazoa</taxon>
        <taxon>Ecdysozoa</taxon>
        <taxon>Arthropoda</taxon>
        <taxon>Crustacea</taxon>
        <taxon>Oligostraca</taxon>
        <taxon>Ostracoda</taxon>
        <taxon>Podocopa</taxon>
        <taxon>Podocopida</taxon>
        <taxon>Cytherocopina</taxon>
        <taxon>Cytheroidea</taxon>
        <taxon>Cytherideidae</taxon>
        <taxon>Cyprideis</taxon>
    </lineage>
</organism>
<accession>A0A7R8W8D6</accession>
<dbReference type="EMBL" id="OB660378">
    <property type="protein sequence ID" value="CAD7224477.1"/>
    <property type="molecule type" value="Genomic_DNA"/>
</dbReference>
<name>A0A7R8W8D6_9CRUS</name>
<protein>
    <submittedName>
        <fullName evidence="2">Uncharacterized protein</fullName>
    </submittedName>
</protein>
<evidence type="ECO:0000256" key="1">
    <source>
        <dbReference type="SAM" id="MobiDB-lite"/>
    </source>
</evidence>
<feature type="compositionally biased region" description="Basic and acidic residues" evidence="1">
    <location>
        <begin position="37"/>
        <end position="56"/>
    </location>
</feature>
<dbReference type="AlphaFoldDB" id="A0A7R8W8D6"/>